<feature type="transmembrane region" description="Helical" evidence="8">
    <location>
        <begin position="145"/>
        <end position="166"/>
    </location>
</feature>
<keyword evidence="3" id="KW-0813">Transport</keyword>
<protein>
    <submittedName>
        <fullName evidence="9">GerAB/ArcD/ProY family transporter</fullName>
    </submittedName>
</protein>
<dbReference type="PANTHER" id="PTHR34975">
    <property type="entry name" value="SPORE GERMINATION PROTEIN A2"/>
    <property type="match status" value="1"/>
</dbReference>
<sequence length="363" mass="42048">MDKIVKENKMLSPYFMFFLMHSTQTGVGVLKFQSHIIKGAGHDAWLSVLIFGLTLHIVFFMMLYILKNSNSRDIISFHQEVFGKVLGGTLNIIMSCYFLMASLYALHIYIDILQIWVFDGIASWEFSLLFSLLIYYIVSGGFRVVTAIAFWGVVIPSLLLLSLIYLTYFVDTSYIFPLFQHSVKDYILSAKEAAPIFLGFETLLVFFPFIKNSEKASKWGHLSIFYTTVLYTIISVFTLMFFTQGKLEYLTWPTLTMIKIIQFPFLERFEFIFIFTWLLVVLPVICIYLWSAIRSIKMTFPIAKPTYLLIGLLAVFHVVNSELIGMQFSELFSKMIGVSGLIFLFCYIPLLFLLAVLRRRFKK</sequence>
<evidence type="ECO:0000256" key="7">
    <source>
        <dbReference type="ARBA" id="ARBA00023136"/>
    </source>
</evidence>
<keyword evidence="10" id="KW-1185">Reference proteome</keyword>
<dbReference type="RefSeq" id="WP_389214000.1">
    <property type="nucleotide sequence ID" value="NZ_JBIACJ010000001.1"/>
</dbReference>
<name>A0ABW6JSP8_9BACI</name>
<keyword evidence="7 8" id="KW-0472">Membrane</keyword>
<comment type="caution">
    <text evidence="9">The sequence shown here is derived from an EMBL/GenBank/DDBJ whole genome shotgun (WGS) entry which is preliminary data.</text>
</comment>
<evidence type="ECO:0000313" key="10">
    <source>
        <dbReference type="Proteomes" id="UP001601058"/>
    </source>
</evidence>
<feature type="transmembrane region" description="Helical" evidence="8">
    <location>
        <begin position="186"/>
        <end position="210"/>
    </location>
</feature>
<keyword evidence="6 8" id="KW-1133">Transmembrane helix</keyword>
<feature type="transmembrane region" description="Helical" evidence="8">
    <location>
        <begin position="271"/>
        <end position="290"/>
    </location>
</feature>
<feature type="transmembrane region" description="Helical" evidence="8">
    <location>
        <begin position="302"/>
        <end position="319"/>
    </location>
</feature>
<dbReference type="NCBIfam" id="TIGR00912">
    <property type="entry name" value="2A0309"/>
    <property type="match status" value="1"/>
</dbReference>
<comment type="similarity">
    <text evidence="2">Belongs to the amino acid-polyamine-organocation (APC) superfamily. Spore germination protein (SGP) (TC 2.A.3.9) family.</text>
</comment>
<feature type="transmembrane region" description="Helical" evidence="8">
    <location>
        <begin position="222"/>
        <end position="242"/>
    </location>
</feature>
<dbReference type="EMBL" id="JBIACJ010000001">
    <property type="protein sequence ID" value="MFE8694874.1"/>
    <property type="molecule type" value="Genomic_DNA"/>
</dbReference>
<feature type="transmembrane region" description="Helical" evidence="8">
    <location>
        <begin position="44"/>
        <end position="66"/>
    </location>
</feature>
<dbReference type="Proteomes" id="UP001601058">
    <property type="component" value="Unassembled WGS sequence"/>
</dbReference>
<feature type="transmembrane region" description="Helical" evidence="8">
    <location>
        <begin position="331"/>
        <end position="357"/>
    </location>
</feature>
<evidence type="ECO:0000256" key="3">
    <source>
        <dbReference type="ARBA" id="ARBA00022448"/>
    </source>
</evidence>
<keyword evidence="5 8" id="KW-0812">Transmembrane</keyword>
<evidence type="ECO:0000256" key="5">
    <source>
        <dbReference type="ARBA" id="ARBA00022692"/>
    </source>
</evidence>
<dbReference type="PANTHER" id="PTHR34975:SF2">
    <property type="entry name" value="SPORE GERMINATION PROTEIN A2"/>
    <property type="match status" value="1"/>
</dbReference>
<feature type="transmembrane region" description="Helical" evidence="8">
    <location>
        <begin position="116"/>
        <end position="138"/>
    </location>
</feature>
<organism evidence="9 10">
    <name type="scientific">Cytobacillus mangrovibacter</name>
    <dbReference type="NCBI Taxonomy" id="3299024"/>
    <lineage>
        <taxon>Bacteria</taxon>
        <taxon>Bacillati</taxon>
        <taxon>Bacillota</taxon>
        <taxon>Bacilli</taxon>
        <taxon>Bacillales</taxon>
        <taxon>Bacillaceae</taxon>
        <taxon>Cytobacillus</taxon>
    </lineage>
</organism>
<evidence type="ECO:0000256" key="1">
    <source>
        <dbReference type="ARBA" id="ARBA00004141"/>
    </source>
</evidence>
<evidence type="ECO:0000256" key="8">
    <source>
        <dbReference type="SAM" id="Phobius"/>
    </source>
</evidence>
<evidence type="ECO:0000313" key="9">
    <source>
        <dbReference type="EMBL" id="MFE8694874.1"/>
    </source>
</evidence>
<comment type="subcellular location">
    <subcellularLocation>
        <location evidence="1">Membrane</location>
        <topology evidence="1">Multi-pass membrane protein</topology>
    </subcellularLocation>
</comment>
<reference evidence="9 10" key="1">
    <citation type="submission" date="2024-08" db="EMBL/GenBank/DDBJ databases">
        <title>Two novel Cytobacillus novel species.</title>
        <authorList>
            <person name="Liu G."/>
        </authorList>
    </citation>
    <scope>NUCLEOTIDE SEQUENCE [LARGE SCALE GENOMIC DNA]</scope>
    <source>
        <strain evidence="9 10">FJAT-53684</strain>
    </source>
</reference>
<evidence type="ECO:0000256" key="2">
    <source>
        <dbReference type="ARBA" id="ARBA00007998"/>
    </source>
</evidence>
<evidence type="ECO:0000256" key="6">
    <source>
        <dbReference type="ARBA" id="ARBA00022989"/>
    </source>
</evidence>
<proteinExistence type="inferred from homology"/>
<dbReference type="InterPro" id="IPR004761">
    <property type="entry name" value="Spore_GerAB"/>
</dbReference>
<feature type="transmembrane region" description="Helical" evidence="8">
    <location>
        <begin position="12"/>
        <end position="32"/>
    </location>
</feature>
<accession>A0ABW6JSP8</accession>
<gene>
    <name evidence="9" type="ORF">ACFYKT_00715</name>
</gene>
<feature type="transmembrane region" description="Helical" evidence="8">
    <location>
        <begin position="86"/>
        <end position="110"/>
    </location>
</feature>
<keyword evidence="4" id="KW-0309">Germination</keyword>
<dbReference type="Pfam" id="PF03845">
    <property type="entry name" value="Spore_permease"/>
    <property type="match status" value="1"/>
</dbReference>
<evidence type="ECO:0000256" key="4">
    <source>
        <dbReference type="ARBA" id="ARBA00022544"/>
    </source>
</evidence>